<evidence type="ECO:0000259" key="3">
    <source>
        <dbReference type="PROSITE" id="PS51752"/>
    </source>
</evidence>
<dbReference type="Proteomes" id="UP000827721">
    <property type="component" value="Unassembled WGS sequence"/>
</dbReference>
<dbReference type="PANTHER" id="PTHR47293">
    <property type="entry name" value="JACALIN-RELATED LECTIN 3"/>
    <property type="match status" value="1"/>
</dbReference>
<dbReference type="SMART" id="SM00915">
    <property type="entry name" value="Jacalin"/>
    <property type="match status" value="1"/>
</dbReference>
<evidence type="ECO:0000256" key="1">
    <source>
        <dbReference type="ARBA" id="ARBA00006568"/>
    </source>
</evidence>
<dbReference type="EMBL" id="JAFEMO010000011">
    <property type="protein sequence ID" value="KAH7557732.1"/>
    <property type="molecule type" value="Genomic_DNA"/>
</dbReference>
<dbReference type="Gene3D" id="2.100.10.30">
    <property type="entry name" value="Jacalin-like lectin domain"/>
    <property type="match status" value="1"/>
</dbReference>
<name>A0ABQ8HGL7_9ROSI</name>
<dbReference type="InterPro" id="IPR036404">
    <property type="entry name" value="Jacalin-like_lectin_dom_sf"/>
</dbReference>
<dbReference type="PROSITE" id="PS51752">
    <property type="entry name" value="JACALIN_LECTIN"/>
    <property type="match status" value="1"/>
</dbReference>
<sequence>MNVEASREAGPWGGNKAKSWDDVVFLLLRSKSMCMLYIVHAIQVLYQSRDGKSVWSKRHGGGGGGSMCRIKLDCLSDYLVGMMRFFTCTLRKYVSFYMNKEKYGPSGTEIGTAFGCPMSNGKLVGFHGRIHELNIGGLMPFQARTFMLFLTGCNVLAKNDANGSPSETSMHFVFIHTLSTQRSETKLYDKVLPYDDCPNVFNVTHVDLISLKVTKKPNNSLT</sequence>
<organism evidence="4 5">
    <name type="scientific">Xanthoceras sorbifolium</name>
    <dbReference type="NCBI Taxonomy" id="99658"/>
    <lineage>
        <taxon>Eukaryota</taxon>
        <taxon>Viridiplantae</taxon>
        <taxon>Streptophyta</taxon>
        <taxon>Embryophyta</taxon>
        <taxon>Tracheophyta</taxon>
        <taxon>Spermatophyta</taxon>
        <taxon>Magnoliopsida</taxon>
        <taxon>eudicotyledons</taxon>
        <taxon>Gunneridae</taxon>
        <taxon>Pentapetalae</taxon>
        <taxon>rosids</taxon>
        <taxon>malvids</taxon>
        <taxon>Sapindales</taxon>
        <taxon>Sapindaceae</taxon>
        <taxon>Xanthoceroideae</taxon>
        <taxon>Xanthoceras</taxon>
    </lineage>
</organism>
<dbReference type="PANTHER" id="PTHR47293:SF43">
    <property type="entry name" value="PENTATRICOPEPTIDE REPEAT-CONTAINING PROTEIN DWY1, CHLOROPLASTIC"/>
    <property type="match status" value="1"/>
</dbReference>
<protein>
    <recommendedName>
        <fullName evidence="3">Jacalin-type lectin domain-containing protein</fullName>
    </recommendedName>
</protein>
<gene>
    <name evidence="4" type="ORF">JRO89_XS11G0210000</name>
</gene>
<accession>A0ABQ8HGL7</accession>
<keyword evidence="2" id="KW-0430">Lectin</keyword>
<dbReference type="Pfam" id="PF01419">
    <property type="entry name" value="Jacalin"/>
    <property type="match status" value="1"/>
</dbReference>
<reference evidence="4 5" key="1">
    <citation type="submission" date="2021-02" db="EMBL/GenBank/DDBJ databases">
        <title>Plant Genome Project.</title>
        <authorList>
            <person name="Zhang R.-G."/>
        </authorList>
    </citation>
    <scope>NUCLEOTIDE SEQUENCE [LARGE SCALE GENOMIC DNA]</scope>
    <source>
        <tissue evidence="4">Leaves</tissue>
    </source>
</reference>
<comment type="similarity">
    <text evidence="1">Belongs to the jacalin lectin family.</text>
</comment>
<proteinExistence type="inferred from homology"/>
<evidence type="ECO:0000313" key="5">
    <source>
        <dbReference type="Proteomes" id="UP000827721"/>
    </source>
</evidence>
<evidence type="ECO:0000313" key="4">
    <source>
        <dbReference type="EMBL" id="KAH7557732.1"/>
    </source>
</evidence>
<dbReference type="SUPFAM" id="SSF51101">
    <property type="entry name" value="Mannose-binding lectins"/>
    <property type="match status" value="1"/>
</dbReference>
<keyword evidence="5" id="KW-1185">Reference proteome</keyword>
<dbReference type="InterPro" id="IPR001229">
    <property type="entry name" value="Jacalin-like_lectin_dom"/>
</dbReference>
<evidence type="ECO:0000256" key="2">
    <source>
        <dbReference type="ARBA" id="ARBA00022734"/>
    </source>
</evidence>
<comment type="caution">
    <text evidence="4">The sequence shown here is derived from an EMBL/GenBank/DDBJ whole genome shotgun (WGS) entry which is preliminary data.</text>
</comment>
<feature type="domain" description="Jacalin-type lectin" evidence="3">
    <location>
        <begin position="6"/>
        <end position="144"/>
    </location>
</feature>